<proteinExistence type="predicted"/>
<reference evidence="3" key="1">
    <citation type="submission" date="2016-06" db="EMBL/GenBank/DDBJ databases">
        <title>Parallel loss of symbiosis genes in relatives of nitrogen-fixing non-legume Parasponia.</title>
        <authorList>
            <person name="Van Velzen R."/>
            <person name="Holmer R."/>
            <person name="Bu F."/>
            <person name="Rutten L."/>
            <person name="Van Zeijl A."/>
            <person name="Liu W."/>
            <person name="Santuari L."/>
            <person name="Cao Q."/>
            <person name="Sharma T."/>
            <person name="Shen D."/>
            <person name="Roswanjaya Y."/>
            <person name="Wardhani T."/>
            <person name="Kalhor M.S."/>
            <person name="Jansen J."/>
            <person name="Van den Hoogen J."/>
            <person name="Gungor B."/>
            <person name="Hartog M."/>
            <person name="Hontelez J."/>
            <person name="Verver J."/>
            <person name="Yang W.-C."/>
            <person name="Schijlen E."/>
            <person name="Repin R."/>
            <person name="Schilthuizen M."/>
            <person name="Schranz E."/>
            <person name="Heidstra R."/>
            <person name="Miyata K."/>
            <person name="Fedorova E."/>
            <person name="Kohlen W."/>
            <person name="Bisseling T."/>
            <person name="Smit S."/>
            <person name="Geurts R."/>
        </authorList>
    </citation>
    <scope>NUCLEOTIDE SEQUENCE [LARGE SCALE GENOMIC DNA]</scope>
    <source>
        <strain evidence="3">cv. RG33-2</strain>
    </source>
</reference>
<evidence type="ECO:0000313" key="3">
    <source>
        <dbReference type="Proteomes" id="UP000237000"/>
    </source>
</evidence>
<comment type="caution">
    <text evidence="2">The sequence shown here is derived from an EMBL/GenBank/DDBJ whole genome shotgun (WGS) entry which is preliminary data.</text>
</comment>
<sequence>MFGLLAKHPLLRSLPKMKVFAPLPSFSASASSQATTKLLNLQNVQANEFKWRRQGRRRPTGSVIYFEPENMVTKKLARLAIYLFNQREGTNLTFKKVVSAFRVRHCFTLKIQASDELLYGIRIVAPFSSDDEKDYEIYYLRREEESEEHYFSFDSSPEPTPLPLVDPTWNDRQKARGAPPATI</sequence>
<evidence type="ECO:0000313" key="2">
    <source>
        <dbReference type="EMBL" id="PON46630.1"/>
    </source>
</evidence>
<keyword evidence="3" id="KW-1185">Reference proteome</keyword>
<dbReference type="OrthoDB" id="10298318at2759"/>
<gene>
    <name evidence="2" type="ORF">TorRG33x02_325300</name>
</gene>
<organism evidence="2 3">
    <name type="scientific">Trema orientale</name>
    <name type="common">Charcoal tree</name>
    <name type="synonym">Celtis orientalis</name>
    <dbReference type="NCBI Taxonomy" id="63057"/>
    <lineage>
        <taxon>Eukaryota</taxon>
        <taxon>Viridiplantae</taxon>
        <taxon>Streptophyta</taxon>
        <taxon>Embryophyta</taxon>
        <taxon>Tracheophyta</taxon>
        <taxon>Spermatophyta</taxon>
        <taxon>Magnoliopsida</taxon>
        <taxon>eudicotyledons</taxon>
        <taxon>Gunneridae</taxon>
        <taxon>Pentapetalae</taxon>
        <taxon>rosids</taxon>
        <taxon>fabids</taxon>
        <taxon>Rosales</taxon>
        <taxon>Cannabaceae</taxon>
        <taxon>Trema</taxon>
    </lineage>
</organism>
<protein>
    <submittedName>
        <fullName evidence="2">Uncharacterized protein</fullName>
    </submittedName>
</protein>
<name>A0A2P5BCW8_TREOI</name>
<dbReference type="EMBL" id="JXTC01000550">
    <property type="protein sequence ID" value="PON46630.1"/>
    <property type="molecule type" value="Genomic_DNA"/>
</dbReference>
<evidence type="ECO:0000256" key="1">
    <source>
        <dbReference type="SAM" id="MobiDB-lite"/>
    </source>
</evidence>
<feature type="region of interest" description="Disordered" evidence="1">
    <location>
        <begin position="150"/>
        <end position="183"/>
    </location>
</feature>
<dbReference type="AlphaFoldDB" id="A0A2P5BCW8"/>
<accession>A0A2P5BCW8</accession>
<dbReference type="InParanoid" id="A0A2P5BCW8"/>
<dbReference type="Proteomes" id="UP000237000">
    <property type="component" value="Unassembled WGS sequence"/>
</dbReference>